<feature type="disulfide bond" evidence="11">
    <location>
        <begin position="930"/>
        <end position="939"/>
    </location>
</feature>
<feature type="domain" description="EGF-like" evidence="15">
    <location>
        <begin position="819"/>
        <end position="857"/>
    </location>
</feature>
<dbReference type="Pfam" id="PF02210">
    <property type="entry name" value="Laminin_G_2"/>
    <property type="match status" value="1"/>
</dbReference>
<evidence type="ECO:0000256" key="12">
    <source>
        <dbReference type="SAM" id="MobiDB-lite"/>
    </source>
</evidence>
<keyword evidence="5" id="KW-0433">Leucine-rich repeat</keyword>
<dbReference type="SMART" id="SM00179">
    <property type="entry name" value="EGF_CA"/>
    <property type="match status" value="4"/>
</dbReference>
<dbReference type="InterPro" id="IPR000483">
    <property type="entry name" value="Cys-rich_flank_reg_C"/>
</dbReference>
<dbReference type="InterPro" id="IPR001791">
    <property type="entry name" value="Laminin_G"/>
</dbReference>
<dbReference type="GO" id="GO:0005615">
    <property type="term" value="C:extracellular space"/>
    <property type="evidence" value="ECO:0007669"/>
    <property type="project" value="UniProtKB-ARBA"/>
</dbReference>
<evidence type="ECO:0000313" key="17">
    <source>
        <dbReference type="Proteomes" id="UP000438429"/>
    </source>
</evidence>
<dbReference type="InterPro" id="IPR000742">
    <property type="entry name" value="EGF"/>
</dbReference>
<dbReference type="FunFam" id="2.10.25.10:FF:000063">
    <property type="entry name" value="Slit guidance ligand 2"/>
    <property type="match status" value="1"/>
</dbReference>
<dbReference type="SMART" id="SM00369">
    <property type="entry name" value="LRR_TYP"/>
    <property type="match status" value="12"/>
</dbReference>
<dbReference type="SUPFAM" id="SSF57184">
    <property type="entry name" value="Growth factor receptor domain"/>
    <property type="match status" value="1"/>
</dbReference>
<evidence type="ECO:0000256" key="9">
    <source>
        <dbReference type="ARBA" id="ARBA00023157"/>
    </source>
</evidence>
<dbReference type="PRINTS" id="PR01983">
    <property type="entry name" value="NOTCH"/>
</dbReference>
<dbReference type="PROSITE" id="PS01186">
    <property type="entry name" value="EGF_2"/>
    <property type="match status" value="5"/>
</dbReference>
<keyword evidence="10" id="KW-0325">Glycoprotein</keyword>
<comment type="caution">
    <text evidence="16">The sequence shown here is derived from an EMBL/GenBank/DDBJ whole genome shotgun (WGS) entry which is preliminary data.</text>
</comment>
<dbReference type="GO" id="GO:0005102">
    <property type="term" value="F:signaling receptor binding"/>
    <property type="evidence" value="ECO:0007669"/>
    <property type="project" value="UniProtKB-ARBA"/>
</dbReference>
<evidence type="ECO:0000256" key="7">
    <source>
        <dbReference type="ARBA" id="ARBA00022737"/>
    </source>
</evidence>
<evidence type="ECO:0000256" key="10">
    <source>
        <dbReference type="ARBA" id="ARBA00023180"/>
    </source>
</evidence>
<feature type="domain" description="CTCK" evidence="13">
    <location>
        <begin position="1258"/>
        <end position="1347"/>
    </location>
</feature>
<dbReference type="PROSITE" id="PS50025">
    <property type="entry name" value="LAM_G_DOMAIN"/>
    <property type="match status" value="1"/>
</dbReference>
<dbReference type="SMART" id="SM00181">
    <property type="entry name" value="EGF"/>
    <property type="match status" value="7"/>
</dbReference>
<feature type="disulfide bond" evidence="11">
    <location>
        <begin position="769"/>
        <end position="778"/>
    </location>
</feature>
<dbReference type="FunFam" id="3.80.10.10:FF:000770">
    <property type="entry name" value="Uncharacterized protein"/>
    <property type="match status" value="1"/>
</dbReference>
<dbReference type="GO" id="GO:0048513">
    <property type="term" value="P:animal organ development"/>
    <property type="evidence" value="ECO:0007669"/>
    <property type="project" value="UniProtKB-ARBA"/>
</dbReference>
<keyword evidence="3" id="KW-0964">Secreted</keyword>
<protein>
    <recommendedName>
        <fullName evidence="18">Slit homolog 3 (Drosophila)</fullName>
    </recommendedName>
</protein>
<evidence type="ECO:0008006" key="18">
    <source>
        <dbReference type="Google" id="ProtNLM"/>
    </source>
</evidence>
<feature type="disulfide bond" evidence="11">
    <location>
        <begin position="885"/>
        <end position="894"/>
    </location>
</feature>
<name>A0A6A4TAA1_SCOMX</name>
<dbReference type="PROSITE" id="PS50026">
    <property type="entry name" value="EGF_3"/>
    <property type="match status" value="6"/>
</dbReference>
<dbReference type="PROSITE" id="PS51450">
    <property type="entry name" value="LRR"/>
    <property type="match status" value="2"/>
</dbReference>
<dbReference type="SMART" id="SM00013">
    <property type="entry name" value="LRRNT"/>
    <property type="match status" value="3"/>
</dbReference>
<feature type="region of interest" description="Disordered" evidence="12">
    <location>
        <begin position="318"/>
        <end position="338"/>
    </location>
</feature>
<keyword evidence="9 11" id="KW-1015">Disulfide bond</keyword>
<evidence type="ECO:0000256" key="4">
    <source>
        <dbReference type="ARBA" id="ARBA00022536"/>
    </source>
</evidence>
<dbReference type="InterPro" id="IPR000372">
    <property type="entry name" value="LRRNT"/>
</dbReference>
<dbReference type="Pfam" id="PF01462">
    <property type="entry name" value="LRRNT"/>
    <property type="match status" value="2"/>
</dbReference>
<dbReference type="Pfam" id="PF13855">
    <property type="entry name" value="LRR_8"/>
    <property type="match status" value="4"/>
</dbReference>
<dbReference type="EMBL" id="VEVO01000007">
    <property type="protein sequence ID" value="KAF0040094.1"/>
    <property type="molecule type" value="Genomic_DNA"/>
</dbReference>
<dbReference type="Gene3D" id="2.10.25.10">
    <property type="entry name" value="Laminin"/>
    <property type="match status" value="6"/>
</dbReference>
<reference evidence="16 17" key="1">
    <citation type="submission" date="2019-06" db="EMBL/GenBank/DDBJ databases">
        <title>Draft genomes of female and male turbot (Scophthalmus maximus).</title>
        <authorList>
            <person name="Xu H."/>
            <person name="Xu X.-W."/>
            <person name="Shao C."/>
            <person name="Chen S."/>
        </authorList>
    </citation>
    <scope>NUCLEOTIDE SEQUENCE [LARGE SCALE GENOMIC DNA]</scope>
    <source>
        <strain evidence="16">Ysfricsl-2016a</strain>
        <tissue evidence="16">Blood</tissue>
    </source>
</reference>
<dbReference type="FunFam" id="3.80.10.10:FF:000002">
    <property type="entry name" value="Slit guidance ligand 2"/>
    <property type="match status" value="2"/>
</dbReference>
<dbReference type="FunFam" id="2.10.25.10:FF:000045">
    <property type="entry name" value="Slit guidance ligand 2"/>
    <property type="match status" value="1"/>
</dbReference>
<keyword evidence="8" id="KW-0524">Neurogenesis</keyword>
<feature type="domain" description="EGF-like" evidence="15">
    <location>
        <begin position="904"/>
        <end position="940"/>
    </location>
</feature>
<dbReference type="GO" id="GO:0005886">
    <property type="term" value="C:plasma membrane"/>
    <property type="evidence" value="ECO:0007669"/>
    <property type="project" value="TreeGrafter"/>
</dbReference>
<feature type="disulfide bond" evidence="11">
    <location>
        <begin position="847"/>
        <end position="856"/>
    </location>
</feature>
<evidence type="ECO:0000256" key="3">
    <source>
        <dbReference type="ARBA" id="ARBA00022525"/>
    </source>
</evidence>
<comment type="subcellular location">
    <subcellularLocation>
        <location evidence="1">Secreted</location>
    </subcellularLocation>
</comment>
<sequence>MAAGDLSENQIQAVPRKAFRGITSVKNLNHISCIEDGAFRALRDLEILEKNGEKNRMTCIKLKFTSTFILLKGTSRGHKAGDGHVNESVTSSTLNNNNITLIPLSSFNHMPKLRTLRLHSNNLHCDCHLSWLSDWLRARRGLAPFTQCMAPAHMRGLNVPDVQKKDFICNGPVQTESRTCVPQVAVCPASCSCNNNIVDCRRKGLTEIPANLPEGIVEIDLSKNQISDIAADAFSGLRSLTSLVLYGNKITELPKGLFDGLVSLQLLLLNANKINCLRVNTFQDLQNLNLLSLYDNKLQTISKGLFAPLRSIKTLVQTDNKADKGQRGRERGNDNRQEDYRSRLSGDCFQDLVCPEKCRCEGTVVDCSNLKLVRVPPHIPEHTTDLRLNDNEIAVLETAGAFKKLPNLKKINLSNNKLKDIREGTFDGAGGVLELLLTGNKLTGLQGRMFKGLTGLKTLMLRSNQISCIDNSTFTGLSSVRLLSLYDNRISSIAPGAFSTLHSLSTINLLSNPYVCDCHLAWLGQWLKKTRVVSGNPRCQKPAFLKEIPIQDVATPDFTCDGAEDNGCLPASGCPDVCTCSDSVVRCSNRGLHSLPKGIPKDTTELDLSNNSISTLAQFTFNNMTQLATLILSYNQIRCIPVHAFDGLKSLRLLTLHGNDLSTIPEGAFNHLTALSHLALGANPLYCNCDLRWLSQWVKAGFKEPGIARCTGPPDMADRLLLTTPLNRFQCKGPVDISLMSKCAPCLAAPCQNNGTCVSETTGSYHCTCPYGFKGHRCEINPDDCEDNDCENNSTCIDGVNNYTCICPPNYTGDLCEEVVDPCLHGFDPCQHDSKCVHVGRSYRCDCLPGYVGQHCEQDYNDCLENKCQHGAECVDAVNGYTCVCKEGFSGLFCENPPPMILLQTSPCDHSDCQNSAQCLLVAGEPVCRCMPGFYGNKCDKMATVHFLGREGYVELPGAKLRPTAHISLQFFSGSVARLAISSRESILHFSLIQSYTDAHCQLRRLAKRGWITTMLRQPTVATDKDNGILLYKEDHDPLALELYQGHIRLIYDIANYPPTTVYSVESVNDGLFHTVELLIQNRSLSLVVDNGAPKSLGKLARQPSVDHNTQLYIGGVPSQVVATGLRPGPDRSPQAFYGCIHNVRINGEPQDLSYRATGGGRPQGLEGKGDGILAGCHTCSVCAQGVCREGGEMGVTCECPPGRSGALCDQTTTPNSCQNSRGHRCGHGECRVSESGEPVCHCQPGFTGPTCDTELTCPGEMVREQLKRHHPMRTCASTSKIPRMDCSRSCQAAAPPGVCCGVTKSRRRKVVFRCTDGTSYSEEMETALECGCARLQNQALSKYLCNIRCNNVICFYSSSKHPTTKMLNEKLKVNSQQVKSTSPLIGANRVKSQKHIGTAAEHRRTQSLDNERTQFVQFTAELSSGNVFPQRC</sequence>
<evidence type="ECO:0000256" key="6">
    <source>
        <dbReference type="ARBA" id="ARBA00022729"/>
    </source>
</evidence>
<dbReference type="PROSITE" id="PS01187">
    <property type="entry name" value="EGF_CA"/>
    <property type="match status" value="2"/>
</dbReference>
<dbReference type="Pfam" id="PF12661">
    <property type="entry name" value="hEGF"/>
    <property type="match status" value="1"/>
</dbReference>
<evidence type="ECO:0000259" key="13">
    <source>
        <dbReference type="PROSITE" id="PS01225"/>
    </source>
</evidence>
<dbReference type="PANTHER" id="PTHR24369:SF196">
    <property type="entry name" value="RETICULON 4 RECEPTOR LIKE 1"/>
    <property type="match status" value="1"/>
</dbReference>
<dbReference type="InterPro" id="IPR050541">
    <property type="entry name" value="LRR_TM_domain-containing"/>
</dbReference>
<dbReference type="Pfam" id="PF01463">
    <property type="entry name" value="LRRCT"/>
    <property type="match status" value="3"/>
</dbReference>
<proteinExistence type="predicted"/>
<dbReference type="SUPFAM" id="SSF49899">
    <property type="entry name" value="Concanavalin A-like lectins/glucanases"/>
    <property type="match status" value="1"/>
</dbReference>
<dbReference type="InterPro" id="IPR032675">
    <property type="entry name" value="LRR_dom_sf"/>
</dbReference>
<dbReference type="Pfam" id="PF00008">
    <property type="entry name" value="EGF"/>
    <property type="match status" value="4"/>
</dbReference>
<evidence type="ECO:0000259" key="15">
    <source>
        <dbReference type="PROSITE" id="PS50026"/>
    </source>
</evidence>
<dbReference type="InterPro" id="IPR013032">
    <property type="entry name" value="EGF-like_CS"/>
</dbReference>
<dbReference type="InterPro" id="IPR018097">
    <property type="entry name" value="EGF_Ca-bd_CS"/>
</dbReference>
<dbReference type="FunFam" id="2.10.25.10:FF:000053">
    <property type="entry name" value="Slit guidance ligand 2"/>
    <property type="match status" value="1"/>
</dbReference>
<dbReference type="SUPFAM" id="SSF57196">
    <property type="entry name" value="EGF/Laminin"/>
    <property type="match status" value="3"/>
</dbReference>
<feature type="disulfide bond" evidence="11">
    <location>
        <begin position="807"/>
        <end position="816"/>
    </location>
</feature>
<dbReference type="InterPro" id="IPR001881">
    <property type="entry name" value="EGF-like_Ca-bd_dom"/>
</dbReference>
<dbReference type="InterPro" id="IPR006207">
    <property type="entry name" value="Cys_knot_C"/>
</dbReference>
<dbReference type="PROSITE" id="PS00010">
    <property type="entry name" value="ASX_HYDROXYL"/>
    <property type="match status" value="2"/>
</dbReference>
<dbReference type="SUPFAM" id="SSF52058">
    <property type="entry name" value="L domain-like"/>
    <property type="match status" value="3"/>
</dbReference>
<dbReference type="InterPro" id="IPR001611">
    <property type="entry name" value="Leu-rich_rpt"/>
</dbReference>
<evidence type="ECO:0000256" key="5">
    <source>
        <dbReference type="ARBA" id="ARBA00022614"/>
    </source>
</evidence>
<evidence type="ECO:0000256" key="1">
    <source>
        <dbReference type="ARBA" id="ARBA00004613"/>
    </source>
</evidence>
<feature type="domain" description="EGF-like" evidence="15">
    <location>
        <begin position="859"/>
        <end position="895"/>
    </location>
</feature>
<dbReference type="SMART" id="SM00282">
    <property type="entry name" value="LamG"/>
    <property type="match status" value="1"/>
</dbReference>
<dbReference type="InterPro" id="IPR009030">
    <property type="entry name" value="Growth_fac_rcpt_cys_sf"/>
</dbReference>
<dbReference type="FunFam" id="2.10.25.10:FF:000062">
    <property type="entry name" value="Slit guidance ligand 2"/>
    <property type="match status" value="1"/>
</dbReference>
<dbReference type="InterPro" id="IPR013320">
    <property type="entry name" value="ConA-like_dom_sf"/>
</dbReference>
<gene>
    <name evidence="16" type="ORF">F2P81_008329</name>
</gene>
<feature type="domain" description="EGF-like" evidence="15">
    <location>
        <begin position="744"/>
        <end position="779"/>
    </location>
</feature>
<dbReference type="Proteomes" id="UP000438429">
    <property type="component" value="Unassembled WGS sequence"/>
</dbReference>
<keyword evidence="7" id="KW-0677">Repeat</keyword>
<dbReference type="InterPro" id="IPR003591">
    <property type="entry name" value="Leu-rich_rpt_typical-subtyp"/>
</dbReference>
<dbReference type="Gene3D" id="3.80.10.10">
    <property type="entry name" value="Ribonuclease Inhibitor"/>
    <property type="match status" value="4"/>
</dbReference>
<dbReference type="PROSITE" id="PS01225">
    <property type="entry name" value="CTCK_2"/>
    <property type="match status" value="1"/>
</dbReference>
<evidence type="ECO:0000259" key="14">
    <source>
        <dbReference type="PROSITE" id="PS50025"/>
    </source>
</evidence>
<evidence type="ECO:0000256" key="2">
    <source>
        <dbReference type="ARBA" id="ARBA00022473"/>
    </source>
</evidence>
<keyword evidence="4 11" id="KW-0245">EGF-like domain</keyword>
<accession>A0A6A4TAA1</accession>
<evidence type="ECO:0000313" key="16">
    <source>
        <dbReference type="EMBL" id="KAF0040094.1"/>
    </source>
</evidence>
<keyword evidence="6" id="KW-0732">Signal</keyword>
<dbReference type="GO" id="GO:0005509">
    <property type="term" value="F:calcium ion binding"/>
    <property type="evidence" value="ECO:0007669"/>
    <property type="project" value="InterPro"/>
</dbReference>
<dbReference type="CDD" id="cd00054">
    <property type="entry name" value="EGF_CA"/>
    <property type="match status" value="4"/>
</dbReference>
<organism evidence="16 17">
    <name type="scientific">Scophthalmus maximus</name>
    <name type="common">Turbot</name>
    <name type="synonym">Psetta maxima</name>
    <dbReference type="NCBI Taxonomy" id="52904"/>
    <lineage>
        <taxon>Eukaryota</taxon>
        <taxon>Metazoa</taxon>
        <taxon>Chordata</taxon>
        <taxon>Craniata</taxon>
        <taxon>Vertebrata</taxon>
        <taxon>Euteleostomi</taxon>
        <taxon>Actinopterygii</taxon>
        <taxon>Neopterygii</taxon>
        <taxon>Teleostei</taxon>
        <taxon>Neoteleostei</taxon>
        <taxon>Acanthomorphata</taxon>
        <taxon>Carangaria</taxon>
        <taxon>Pleuronectiformes</taxon>
        <taxon>Pleuronectoidei</taxon>
        <taxon>Scophthalmidae</taxon>
        <taxon>Scophthalmus</taxon>
    </lineage>
</organism>
<keyword evidence="2" id="KW-0217">Developmental protein</keyword>
<feature type="domain" description="Laminin G" evidence="14">
    <location>
        <begin position="977"/>
        <end position="1177"/>
    </location>
</feature>
<evidence type="ECO:0000256" key="11">
    <source>
        <dbReference type="PROSITE-ProRule" id="PRU00076"/>
    </source>
</evidence>
<dbReference type="PANTHER" id="PTHR24369">
    <property type="entry name" value="ANTIGEN BSP, PUTATIVE-RELATED"/>
    <property type="match status" value="1"/>
</dbReference>
<evidence type="ECO:0000256" key="8">
    <source>
        <dbReference type="ARBA" id="ARBA00022902"/>
    </source>
</evidence>
<dbReference type="PROSITE" id="PS00022">
    <property type="entry name" value="EGF_1"/>
    <property type="match status" value="7"/>
</dbReference>
<dbReference type="Gene3D" id="2.60.120.200">
    <property type="match status" value="1"/>
</dbReference>
<dbReference type="SMART" id="SM00082">
    <property type="entry name" value="LRRCT"/>
    <property type="match status" value="3"/>
</dbReference>
<dbReference type="InterPro" id="IPR000152">
    <property type="entry name" value="EGF-type_Asp/Asn_hydroxyl_site"/>
</dbReference>
<dbReference type="FunFam" id="2.10.25.10:FF:000099">
    <property type="entry name" value="Slit guidance ligand 2"/>
    <property type="match status" value="1"/>
</dbReference>
<feature type="domain" description="EGF-like" evidence="15">
    <location>
        <begin position="781"/>
        <end position="817"/>
    </location>
</feature>
<dbReference type="CDD" id="cd00110">
    <property type="entry name" value="LamG"/>
    <property type="match status" value="1"/>
</dbReference>
<comment type="caution">
    <text evidence="11">Lacks conserved residue(s) required for the propagation of feature annotation.</text>
</comment>
<feature type="disulfide bond" evidence="11">
    <location>
        <begin position="1243"/>
        <end position="1252"/>
    </location>
</feature>
<feature type="compositionally biased region" description="Basic and acidic residues" evidence="12">
    <location>
        <begin position="320"/>
        <end position="338"/>
    </location>
</feature>
<dbReference type="GO" id="GO:0007411">
    <property type="term" value="P:axon guidance"/>
    <property type="evidence" value="ECO:0007669"/>
    <property type="project" value="UniProtKB-ARBA"/>
</dbReference>
<feature type="domain" description="EGF-like" evidence="15">
    <location>
        <begin position="1214"/>
        <end position="1253"/>
    </location>
</feature>